<gene>
    <name evidence="1" type="ordered locus">Os03g0784050</name>
    <name evidence="1" type="ORF">OSNPB_030784050</name>
</gene>
<dbReference type="EMBL" id="AP014959">
    <property type="protein sequence ID" value="BAS86709.1"/>
    <property type="molecule type" value="Genomic_DNA"/>
</dbReference>
<dbReference type="AlphaFoldDB" id="A0A0P0W3S8"/>
<reference evidence="1 2" key="2">
    <citation type="journal article" date="2013" name="Plant Cell Physiol.">
        <title>Rice Annotation Project Database (RAP-DB): an integrative and interactive database for rice genomics.</title>
        <authorList>
            <person name="Sakai H."/>
            <person name="Lee S.S."/>
            <person name="Tanaka T."/>
            <person name="Numa H."/>
            <person name="Kim J."/>
            <person name="Kawahara Y."/>
            <person name="Wakimoto H."/>
            <person name="Yang C.C."/>
            <person name="Iwamoto M."/>
            <person name="Abe T."/>
            <person name="Yamada Y."/>
            <person name="Muto A."/>
            <person name="Inokuchi H."/>
            <person name="Ikemura T."/>
            <person name="Matsumoto T."/>
            <person name="Sasaki T."/>
            <person name="Itoh T."/>
        </authorList>
    </citation>
    <scope>NUCLEOTIDE SEQUENCE [LARGE SCALE GENOMIC DNA]</scope>
    <source>
        <strain evidence="2">cv. Nipponbare</strain>
    </source>
</reference>
<protein>
    <submittedName>
        <fullName evidence="1">Os03g0784050 protein</fullName>
    </submittedName>
</protein>
<dbReference type="PaxDb" id="39947-A0A0P0W3S8"/>
<dbReference type="InParanoid" id="A0A0P0W3S8"/>
<reference evidence="1 2" key="3">
    <citation type="journal article" date="2013" name="Rice">
        <title>Improvement of the Oryza sativa Nipponbare reference genome using next generation sequence and optical map data.</title>
        <authorList>
            <person name="Kawahara Y."/>
            <person name="de la Bastide M."/>
            <person name="Hamilton J.P."/>
            <person name="Kanamori H."/>
            <person name="McCombie W.R."/>
            <person name="Ouyang S."/>
            <person name="Schwartz D.C."/>
            <person name="Tanaka T."/>
            <person name="Wu J."/>
            <person name="Zhou S."/>
            <person name="Childs K.L."/>
            <person name="Davidson R.M."/>
            <person name="Lin H."/>
            <person name="Quesada-Ocampo L."/>
            <person name="Vaillancourt B."/>
            <person name="Sakai H."/>
            <person name="Lee S.S."/>
            <person name="Kim J."/>
            <person name="Numa H."/>
            <person name="Itoh T."/>
            <person name="Buell C.R."/>
            <person name="Matsumoto T."/>
        </authorList>
    </citation>
    <scope>NUCLEOTIDE SEQUENCE [LARGE SCALE GENOMIC DNA]</scope>
    <source>
        <strain evidence="2">cv. Nipponbare</strain>
    </source>
</reference>
<dbReference type="Proteomes" id="UP000059680">
    <property type="component" value="Chromosome 3"/>
</dbReference>
<accession>A0A0P0W3S8</accession>
<proteinExistence type="predicted"/>
<reference evidence="2" key="1">
    <citation type="journal article" date="2005" name="Nature">
        <title>The map-based sequence of the rice genome.</title>
        <authorList>
            <consortium name="International rice genome sequencing project (IRGSP)"/>
            <person name="Matsumoto T."/>
            <person name="Wu J."/>
            <person name="Kanamori H."/>
            <person name="Katayose Y."/>
            <person name="Fujisawa M."/>
            <person name="Namiki N."/>
            <person name="Mizuno H."/>
            <person name="Yamamoto K."/>
            <person name="Antonio B.A."/>
            <person name="Baba T."/>
            <person name="Sakata K."/>
            <person name="Nagamura Y."/>
            <person name="Aoki H."/>
            <person name="Arikawa K."/>
            <person name="Arita K."/>
            <person name="Bito T."/>
            <person name="Chiden Y."/>
            <person name="Fujitsuka N."/>
            <person name="Fukunaka R."/>
            <person name="Hamada M."/>
            <person name="Harada C."/>
            <person name="Hayashi A."/>
            <person name="Hijishita S."/>
            <person name="Honda M."/>
            <person name="Hosokawa S."/>
            <person name="Ichikawa Y."/>
            <person name="Idonuma A."/>
            <person name="Iijima M."/>
            <person name="Ikeda M."/>
            <person name="Ikeno M."/>
            <person name="Ito K."/>
            <person name="Ito S."/>
            <person name="Ito T."/>
            <person name="Ito Y."/>
            <person name="Ito Y."/>
            <person name="Iwabuchi A."/>
            <person name="Kamiya K."/>
            <person name="Karasawa W."/>
            <person name="Kurita K."/>
            <person name="Katagiri S."/>
            <person name="Kikuta A."/>
            <person name="Kobayashi H."/>
            <person name="Kobayashi N."/>
            <person name="Machita K."/>
            <person name="Maehara T."/>
            <person name="Masukawa M."/>
            <person name="Mizubayashi T."/>
            <person name="Mukai Y."/>
            <person name="Nagasaki H."/>
            <person name="Nagata Y."/>
            <person name="Naito S."/>
            <person name="Nakashima M."/>
            <person name="Nakama Y."/>
            <person name="Nakamichi Y."/>
            <person name="Nakamura M."/>
            <person name="Meguro A."/>
            <person name="Negishi M."/>
            <person name="Ohta I."/>
            <person name="Ohta T."/>
            <person name="Okamoto M."/>
            <person name="Ono N."/>
            <person name="Saji S."/>
            <person name="Sakaguchi M."/>
            <person name="Sakai K."/>
            <person name="Shibata M."/>
            <person name="Shimokawa T."/>
            <person name="Song J."/>
            <person name="Takazaki Y."/>
            <person name="Terasawa K."/>
            <person name="Tsugane M."/>
            <person name="Tsuji K."/>
            <person name="Ueda S."/>
            <person name="Waki K."/>
            <person name="Yamagata H."/>
            <person name="Yamamoto M."/>
            <person name="Yamamoto S."/>
            <person name="Yamane H."/>
            <person name="Yoshiki S."/>
            <person name="Yoshihara R."/>
            <person name="Yukawa K."/>
            <person name="Zhong H."/>
            <person name="Yano M."/>
            <person name="Yuan Q."/>
            <person name="Ouyang S."/>
            <person name="Liu J."/>
            <person name="Jones K.M."/>
            <person name="Gansberger K."/>
            <person name="Moffat K."/>
            <person name="Hill J."/>
            <person name="Bera J."/>
            <person name="Fadrosh D."/>
            <person name="Jin S."/>
            <person name="Johri S."/>
            <person name="Kim M."/>
            <person name="Overton L."/>
            <person name="Reardon M."/>
            <person name="Tsitrin T."/>
            <person name="Vuong H."/>
            <person name="Weaver B."/>
            <person name="Ciecko A."/>
            <person name="Tallon L."/>
            <person name="Jackson J."/>
            <person name="Pai G."/>
            <person name="Aken S.V."/>
            <person name="Utterback T."/>
            <person name="Reidmuller S."/>
            <person name="Feldblyum T."/>
            <person name="Hsiao J."/>
            <person name="Zismann V."/>
            <person name="Iobst S."/>
            <person name="de Vazeille A.R."/>
            <person name="Buell C.R."/>
            <person name="Ying K."/>
            <person name="Li Y."/>
            <person name="Lu T."/>
            <person name="Huang Y."/>
            <person name="Zhao Q."/>
            <person name="Feng Q."/>
            <person name="Zhang L."/>
            <person name="Zhu J."/>
            <person name="Weng Q."/>
            <person name="Mu J."/>
            <person name="Lu Y."/>
            <person name="Fan D."/>
            <person name="Liu Y."/>
            <person name="Guan J."/>
            <person name="Zhang Y."/>
            <person name="Yu S."/>
            <person name="Liu X."/>
            <person name="Zhang Y."/>
            <person name="Hong G."/>
            <person name="Han B."/>
            <person name="Choisne N."/>
            <person name="Demange N."/>
            <person name="Orjeda G."/>
            <person name="Samain S."/>
            <person name="Cattolico L."/>
            <person name="Pelletier E."/>
            <person name="Couloux A."/>
            <person name="Segurens B."/>
            <person name="Wincker P."/>
            <person name="D'Hont A."/>
            <person name="Scarpelli C."/>
            <person name="Weissenbach J."/>
            <person name="Salanoubat M."/>
            <person name="Quetier F."/>
            <person name="Yu Y."/>
            <person name="Kim H.R."/>
            <person name="Rambo T."/>
            <person name="Currie J."/>
            <person name="Collura K."/>
            <person name="Luo M."/>
            <person name="Yang T."/>
            <person name="Ammiraju J.S.S."/>
            <person name="Engler F."/>
            <person name="Soderlund C."/>
            <person name="Wing R.A."/>
            <person name="Palmer L.E."/>
            <person name="de la Bastide M."/>
            <person name="Spiegel L."/>
            <person name="Nascimento L."/>
            <person name="Zutavern T."/>
            <person name="O'Shaughnessy A."/>
            <person name="Dike S."/>
            <person name="Dedhia N."/>
            <person name="Preston R."/>
            <person name="Balija V."/>
            <person name="McCombie W.R."/>
            <person name="Chow T."/>
            <person name="Chen H."/>
            <person name="Chung M."/>
            <person name="Chen C."/>
            <person name="Shaw J."/>
            <person name="Wu H."/>
            <person name="Hsiao K."/>
            <person name="Chao Y."/>
            <person name="Chu M."/>
            <person name="Cheng C."/>
            <person name="Hour A."/>
            <person name="Lee P."/>
            <person name="Lin S."/>
            <person name="Lin Y."/>
            <person name="Liou J."/>
            <person name="Liu S."/>
            <person name="Hsing Y."/>
            <person name="Raghuvanshi S."/>
            <person name="Mohanty A."/>
            <person name="Bharti A.K."/>
            <person name="Gaur A."/>
            <person name="Gupta V."/>
            <person name="Kumar D."/>
            <person name="Ravi V."/>
            <person name="Vij S."/>
            <person name="Kapur A."/>
            <person name="Khurana P."/>
            <person name="Khurana P."/>
            <person name="Khurana J.P."/>
            <person name="Tyagi A.K."/>
            <person name="Gaikwad K."/>
            <person name="Singh A."/>
            <person name="Dalal V."/>
            <person name="Srivastava S."/>
            <person name="Dixit A."/>
            <person name="Pal A.K."/>
            <person name="Ghazi I.A."/>
            <person name="Yadav M."/>
            <person name="Pandit A."/>
            <person name="Bhargava A."/>
            <person name="Sureshbabu K."/>
            <person name="Batra K."/>
            <person name="Sharma T.R."/>
            <person name="Mohapatra T."/>
            <person name="Singh N.K."/>
            <person name="Messing J."/>
            <person name="Nelson A.B."/>
            <person name="Fuks G."/>
            <person name="Kavchok S."/>
            <person name="Keizer G."/>
            <person name="Linton E."/>
            <person name="Llaca V."/>
            <person name="Song R."/>
            <person name="Tanyolac B."/>
            <person name="Young S."/>
            <person name="Ho-Il K."/>
            <person name="Hahn J.H."/>
            <person name="Sangsakoo G."/>
            <person name="Vanavichit A."/>
            <person name="de Mattos Luiz.A.T."/>
            <person name="Zimmer P.D."/>
            <person name="Malone G."/>
            <person name="Dellagostin O."/>
            <person name="de Oliveira A.C."/>
            <person name="Bevan M."/>
            <person name="Bancroft I."/>
            <person name="Minx P."/>
            <person name="Cordum H."/>
            <person name="Wilson R."/>
            <person name="Cheng Z."/>
            <person name="Jin W."/>
            <person name="Jiang J."/>
            <person name="Leong S.A."/>
            <person name="Iwama H."/>
            <person name="Gojobori T."/>
            <person name="Itoh T."/>
            <person name="Niimura Y."/>
            <person name="Fujii Y."/>
            <person name="Habara T."/>
            <person name="Sakai H."/>
            <person name="Sato Y."/>
            <person name="Wilson G."/>
            <person name="Kumar K."/>
            <person name="McCouch S."/>
            <person name="Juretic N."/>
            <person name="Hoen D."/>
            <person name="Wright S."/>
            <person name="Bruskiewich R."/>
            <person name="Bureau T."/>
            <person name="Miyao A."/>
            <person name="Hirochika H."/>
            <person name="Nishikawa T."/>
            <person name="Kadowaki K."/>
            <person name="Sugiura M."/>
            <person name="Burr B."/>
            <person name="Sasaki T."/>
        </authorList>
    </citation>
    <scope>NUCLEOTIDE SEQUENCE [LARGE SCALE GENOMIC DNA]</scope>
    <source>
        <strain evidence="2">cv. Nipponbare</strain>
    </source>
</reference>
<name>A0A0P0W3S8_ORYSJ</name>
<evidence type="ECO:0000313" key="2">
    <source>
        <dbReference type="Proteomes" id="UP000059680"/>
    </source>
</evidence>
<sequence length="96" mass="10444">MVTPNLATTPSSRQSDLHIEFMPGTPTYFLIPRTFSKSVNLPASRSKHANMAFHSATSPRASHPLTTRATSSLLTVKYGAPWSNRSSVPSSITSLR</sequence>
<keyword evidence="2" id="KW-1185">Reference proteome</keyword>
<organism evidence="1 2">
    <name type="scientific">Oryza sativa subsp. japonica</name>
    <name type="common">Rice</name>
    <dbReference type="NCBI Taxonomy" id="39947"/>
    <lineage>
        <taxon>Eukaryota</taxon>
        <taxon>Viridiplantae</taxon>
        <taxon>Streptophyta</taxon>
        <taxon>Embryophyta</taxon>
        <taxon>Tracheophyta</taxon>
        <taxon>Spermatophyta</taxon>
        <taxon>Magnoliopsida</taxon>
        <taxon>Liliopsida</taxon>
        <taxon>Poales</taxon>
        <taxon>Poaceae</taxon>
        <taxon>BOP clade</taxon>
        <taxon>Oryzoideae</taxon>
        <taxon>Oryzeae</taxon>
        <taxon>Oryzinae</taxon>
        <taxon>Oryza</taxon>
        <taxon>Oryza sativa</taxon>
    </lineage>
</organism>
<evidence type="ECO:0000313" key="1">
    <source>
        <dbReference type="EMBL" id="BAS86709.1"/>
    </source>
</evidence>
<feature type="non-terminal residue" evidence="1">
    <location>
        <position position="1"/>
    </location>
</feature>
<dbReference type="Gramene" id="Os03t0784050-00">
    <property type="protein sequence ID" value="Os03t0784050-00"/>
    <property type="gene ID" value="Os03g0784050"/>
</dbReference>